<keyword evidence="4 5" id="KW-0560">Oxidoreductase</keyword>
<gene>
    <name evidence="8" type="primary">trxB</name>
    <name evidence="8" type="ORF">KVH43_09670</name>
</gene>
<name>A0ABX8R9C4_9CLOT</name>
<evidence type="ECO:0000256" key="6">
    <source>
        <dbReference type="RuleBase" id="RU003881"/>
    </source>
</evidence>
<dbReference type="NCBIfam" id="TIGR01292">
    <property type="entry name" value="TRX_reduct"/>
    <property type="match status" value="1"/>
</dbReference>
<keyword evidence="3 5" id="KW-0274">FAD</keyword>
<evidence type="ECO:0000256" key="2">
    <source>
        <dbReference type="ARBA" id="ARBA00022630"/>
    </source>
</evidence>
<dbReference type="InterPro" id="IPR050097">
    <property type="entry name" value="Ferredoxin-NADP_redctase_2"/>
</dbReference>
<dbReference type="GO" id="GO:0004791">
    <property type="term" value="F:thioredoxin-disulfide reductase (NADPH) activity"/>
    <property type="evidence" value="ECO:0007669"/>
    <property type="project" value="UniProtKB-EC"/>
</dbReference>
<keyword evidence="9" id="KW-1185">Reference proteome</keyword>
<sequence>MEKLYDVIIIGAGPAGLAAGLYAARAKMKTLILEKDKTGGQIVTTNEVANYPGSIQNATGPSLIARMVEQAEEFGAERKKDTVIDVDFTEKVKVIKGEKEVYKSKAVIIASGATPKQIGCPGEKELIGKGVSYCATCDADFFTGLEVFVIGGGDSALEEAMYLTKFAKKVTIVHRRDELRAAKSIQEKAFKNEKIDFMWDTVVEEIKGDGIVEAIVFKNKKTGKITEYHADENDGTFGIFPFVGYKPQSDVYKGKIELTDDGYVITDADMRTSVAGVFAAGDIRVKSLRQVVTATADGAIAAVAAEKYIENHFD</sequence>
<proteinExistence type="inferred from homology"/>
<dbReference type="Proteomes" id="UP000886818">
    <property type="component" value="Chromosome"/>
</dbReference>
<comment type="subunit">
    <text evidence="5">Homodimer.</text>
</comment>
<dbReference type="RefSeq" id="WP_218282335.1">
    <property type="nucleotide sequence ID" value="NZ_CP078093.1"/>
</dbReference>
<evidence type="ECO:0000313" key="8">
    <source>
        <dbReference type="EMBL" id="QXM05637.1"/>
    </source>
</evidence>
<comment type="catalytic activity">
    <reaction evidence="5">
        <text>[thioredoxin]-dithiol + NADP(+) = [thioredoxin]-disulfide + NADPH + H(+)</text>
        <dbReference type="Rhea" id="RHEA:20345"/>
        <dbReference type="Rhea" id="RHEA-COMP:10698"/>
        <dbReference type="Rhea" id="RHEA-COMP:10700"/>
        <dbReference type="ChEBI" id="CHEBI:15378"/>
        <dbReference type="ChEBI" id="CHEBI:29950"/>
        <dbReference type="ChEBI" id="CHEBI:50058"/>
        <dbReference type="ChEBI" id="CHEBI:57783"/>
        <dbReference type="ChEBI" id="CHEBI:58349"/>
        <dbReference type="EC" id="1.8.1.9"/>
    </reaction>
</comment>
<dbReference type="EMBL" id="CP078093">
    <property type="protein sequence ID" value="QXM05637.1"/>
    <property type="molecule type" value="Genomic_DNA"/>
</dbReference>
<dbReference type="PANTHER" id="PTHR48105">
    <property type="entry name" value="THIOREDOXIN REDUCTASE 1-RELATED-RELATED"/>
    <property type="match status" value="1"/>
</dbReference>
<keyword evidence="2 5" id="KW-0285">Flavoprotein</keyword>
<keyword evidence="6" id="KW-0521">NADP</keyword>
<comment type="cofactor">
    <cofactor evidence="6">
        <name>FAD</name>
        <dbReference type="ChEBI" id="CHEBI:57692"/>
    </cofactor>
    <text evidence="6">Binds 1 FAD per subunit.</text>
</comment>
<dbReference type="InterPro" id="IPR005982">
    <property type="entry name" value="Thioredox_Rdtase"/>
</dbReference>
<dbReference type="PROSITE" id="PS00573">
    <property type="entry name" value="PYRIDINE_REDOX_2"/>
    <property type="match status" value="1"/>
</dbReference>
<evidence type="ECO:0000256" key="5">
    <source>
        <dbReference type="RuleBase" id="RU003880"/>
    </source>
</evidence>
<dbReference type="Pfam" id="PF07992">
    <property type="entry name" value="Pyr_redox_2"/>
    <property type="match status" value="1"/>
</dbReference>
<feature type="domain" description="FAD/NAD(P)-binding" evidence="7">
    <location>
        <begin position="5"/>
        <end position="298"/>
    </location>
</feature>
<accession>A0ABX8R9C4</accession>
<evidence type="ECO:0000313" key="9">
    <source>
        <dbReference type="Proteomes" id="UP000886818"/>
    </source>
</evidence>
<evidence type="ECO:0000256" key="1">
    <source>
        <dbReference type="ARBA" id="ARBA00009333"/>
    </source>
</evidence>
<dbReference type="InterPro" id="IPR023753">
    <property type="entry name" value="FAD/NAD-binding_dom"/>
</dbReference>
<protein>
    <recommendedName>
        <fullName evidence="5">Thioredoxin reductase</fullName>
        <ecNumber evidence="5">1.8.1.9</ecNumber>
    </recommendedName>
</protein>
<comment type="similarity">
    <text evidence="1 5">Belongs to the class-II pyridine nucleotide-disulfide oxidoreductase family.</text>
</comment>
<evidence type="ECO:0000259" key="7">
    <source>
        <dbReference type="Pfam" id="PF07992"/>
    </source>
</evidence>
<evidence type="ECO:0000256" key="4">
    <source>
        <dbReference type="ARBA" id="ARBA00023002"/>
    </source>
</evidence>
<reference evidence="8" key="1">
    <citation type="submission" date="2021-07" db="EMBL/GenBank/DDBJ databases">
        <title>Complete genome sequence of Crassaminicella sp. 143-21, isolated from a deep-sea hydrothermal vent.</title>
        <authorList>
            <person name="Li X."/>
        </authorList>
    </citation>
    <scope>NUCLEOTIDE SEQUENCE</scope>
    <source>
        <strain evidence="8">143-21</strain>
    </source>
</reference>
<organism evidence="8 9">
    <name type="scientific">Crassaminicella indica</name>
    <dbReference type="NCBI Taxonomy" id="2855394"/>
    <lineage>
        <taxon>Bacteria</taxon>
        <taxon>Bacillati</taxon>
        <taxon>Bacillota</taxon>
        <taxon>Clostridia</taxon>
        <taxon>Eubacteriales</taxon>
        <taxon>Clostridiaceae</taxon>
        <taxon>Crassaminicella</taxon>
    </lineage>
</organism>
<evidence type="ECO:0000256" key="3">
    <source>
        <dbReference type="ARBA" id="ARBA00022827"/>
    </source>
</evidence>
<dbReference type="EC" id="1.8.1.9" evidence="5"/>
<dbReference type="InterPro" id="IPR008255">
    <property type="entry name" value="Pyr_nucl-diS_OxRdtase_2_AS"/>
</dbReference>
<keyword evidence="5" id="KW-0676">Redox-active center</keyword>